<evidence type="ECO:0000313" key="9">
    <source>
        <dbReference type="EMBL" id="MPL93365.1"/>
    </source>
</evidence>
<feature type="transmembrane region" description="Helical" evidence="8">
    <location>
        <begin position="189"/>
        <end position="208"/>
    </location>
</feature>
<keyword evidence="4" id="KW-0997">Cell inner membrane</keyword>
<reference evidence="9" key="1">
    <citation type="submission" date="2019-08" db="EMBL/GenBank/DDBJ databases">
        <authorList>
            <person name="Kucharzyk K."/>
            <person name="Murdoch R.W."/>
            <person name="Higgins S."/>
            <person name="Loffler F."/>
        </authorList>
    </citation>
    <scope>NUCLEOTIDE SEQUENCE</scope>
</reference>
<comment type="caution">
    <text evidence="9">The sequence shown here is derived from an EMBL/GenBank/DDBJ whole genome shotgun (WGS) entry which is preliminary data.</text>
</comment>
<evidence type="ECO:0000256" key="3">
    <source>
        <dbReference type="ARBA" id="ARBA00022475"/>
    </source>
</evidence>
<sequence>MSKDKNSLSELFRMFFGKHWPVWVGGILLGLLNILLFAIKSPWGASGGLTNLGDNLFSLFGMFSEKVVTPVSQNNYGMLVVLIVLGSFAGALFSKEFALRVPPRGEMIKGLLGGAMMAVGATVGIGCSIGSFFSGVPALSGGALIFTFAMFAGVIISLKYLIWEMERFPKWSTGKSYTFLAAAPEKGRWQIIAGVIVLIGVIVLAYSYVDSSPVMSWFIIIASLMGLISQRSRFCIVKSFRDPFMSGESHGTVGVIAGLLVSLVGFTVIKYFTIGDISEVSQRARELTWVFPNFWGKALIGGFIFGLGMTIAGGCAVGTLWRVGEGQIKLWFSLLGLVVFSPLSNSYIVPFVDGVLPQGAKFRAYLPDYIGYDGAFLLVVLILVIWYVFVKWNERTGRFSAF</sequence>
<evidence type="ECO:0000256" key="1">
    <source>
        <dbReference type="ARBA" id="ARBA00004429"/>
    </source>
</evidence>
<name>A0A644VPT2_9ZZZZ</name>
<gene>
    <name evidence="9" type="ORF">SDC9_39491</name>
</gene>
<evidence type="ECO:0000256" key="7">
    <source>
        <dbReference type="ARBA" id="ARBA00023136"/>
    </source>
</evidence>
<evidence type="ECO:0008006" key="10">
    <source>
        <dbReference type="Google" id="ProtNLM"/>
    </source>
</evidence>
<evidence type="ECO:0000256" key="8">
    <source>
        <dbReference type="SAM" id="Phobius"/>
    </source>
</evidence>
<feature type="transmembrane region" description="Helical" evidence="8">
    <location>
        <begin position="369"/>
        <end position="390"/>
    </location>
</feature>
<feature type="transmembrane region" description="Helical" evidence="8">
    <location>
        <begin position="76"/>
        <end position="98"/>
    </location>
</feature>
<dbReference type="InterPro" id="IPR007272">
    <property type="entry name" value="Sulf_transp_TsuA/YedE"/>
</dbReference>
<evidence type="ECO:0000256" key="2">
    <source>
        <dbReference type="ARBA" id="ARBA00022448"/>
    </source>
</evidence>
<comment type="subcellular location">
    <subcellularLocation>
        <location evidence="1">Cell inner membrane</location>
        <topology evidence="1">Multi-pass membrane protein</topology>
    </subcellularLocation>
</comment>
<evidence type="ECO:0000256" key="6">
    <source>
        <dbReference type="ARBA" id="ARBA00022989"/>
    </source>
</evidence>
<dbReference type="PANTHER" id="PTHR30574">
    <property type="entry name" value="INNER MEMBRANE PROTEIN YEDE"/>
    <property type="match status" value="1"/>
</dbReference>
<evidence type="ECO:0000256" key="4">
    <source>
        <dbReference type="ARBA" id="ARBA00022519"/>
    </source>
</evidence>
<dbReference type="AlphaFoldDB" id="A0A644VPT2"/>
<keyword evidence="6 8" id="KW-1133">Transmembrane helix</keyword>
<keyword evidence="3" id="KW-1003">Cell membrane</keyword>
<dbReference type="GO" id="GO:0005886">
    <property type="term" value="C:plasma membrane"/>
    <property type="evidence" value="ECO:0007669"/>
    <property type="project" value="UniProtKB-SubCell"/>
</dbReference>
<organism evidence="9">
    <name type="scientific">bioreactor metagenome</name>
    <dbReference type="NCBI Taxonomy" id="1076179"/>
    <lineage>
        <taxon>unclassified sequences</taxon>
        <taxon>metagenomes</taxon>
        <taxon>ecological metagenomes</taxon>
    </lineage>
</organism>
<feature type="transmembrane region" description="Helical" evidence="8">
    <location>
        <begin position="214"/>
        <end position="230"/>
    </location>
</feature>
<keyword evidence="2" id="KW-0813">Transport</keyword>
<dbReference type="Pfam" id="PF04143">
    <property type="entry name" value="Sulf_transp"/>
    <property type="match status" value="2"/>
</dbReference>
<keyword evidence="5 8" id="KW-0812">Transmembrane</keyword>
<keyword evidence="7 8" id="KW-0472">Membrane</keyword>
<feature type="transmembrane region" description="Helical" evidence="8">
    <location>
        <begin position="330"/>
        <end position="349"/>
    </location>
</feature>
<proteinExistence type="predicted"/>
<feature type="transmembrane region" description="Helical" evidence="8">
    <location>
        <begin position="251"/>
        <end position="274"/>
    </location>
</feature>
<accession>A0A644VPT2</accession>
<dbReference type="EMBL" id="VSSQ01000389">
    <property type="protein sequence ID" value="MPL93365.1"/>
    <property type="molecule type" value="Genomic_DNA"/>
</dbReference>
<dbReference type="PANTHER" id="PTHR30574:SF1">
    <property type="entry name" value="SULPHUR TRANSPORT DOMAIN-CONTAINING PROTEIN"/>
    <property type="match status" value="1"/>
</dbReference>
<protein>
    <recommendedName>
        <fullName evidence="10">Sulphur transport domain-containing protein</fullName>
    </recommendedName>
</protein>
<feature type="transmembrane region" description="Helical" evidence="8">
    <location>
        <begin position="110"/>
        <end position="133"/>
    </location>
</feature>
<feature type="transmembrane region" description="Helical" evidence="8">
    <location>
        <begin position="294"/>
        <end position="318"/>
    </location>
</feature>
<feature type="transmembrane region" description="Helical" evidence="8">
    <location>
        <begin position="20"/>
        <end position="39"/>
    </location>
</feature>
<evidence type="ECO:0000256" key="5">
    <source>
        <dbReference type="ARBA" id="ARBA00022692"/>
    </source>
</evidence>
<feature type="transmembrane region" description="Helical" evidence="8">
    <location>
        <begin position="139"/>
        <end position="162"/>
    </location>
</feature>